<feature type="repeat" description="TPR" evidence="1">
    <location>
        <begin position="201"/>
        <end position="234"/>
    </location>
</feature>
<dbReference type="SMART" id="SM00028">
    <property type="entry name" value="TPR"/>
    <property type="match status" value="2"/>
</dbReference>
<dbReference type="Pfam" id="PF13432">
    <property type="entry name" value="TPR_16"/>
    <property type="match status" value="1"/>
</dbReference>
<feature type="signal peptide" evidence="2">
    <location>
        <begin position="1"/>
        <end position="26"/>
    </location>
</feature>
<dbReference type="NCBIfam" id="TIGR02795">
    <property type="entry name" value="tol_pal_ybgF"/>
    <property type="match status" value="1"/>
</dbReference>
<dbReference type="PROSITE" id="PS51257">
    <property type="entry name" value="PROKAR_LIPOPROTEIN"/>
    <property type="match status" value="1"/>
</dbReference>
<dbReference type="InterPro" id="IPR011990">
    <property type="entry name" value="TPR-like_helical_dom_sf"/>
</dbReference>
<dbReference type="Gene3D" id="1.25.40.10">
    <property type="entry name" value="Tetratricopeptide repeat domain"/>
    <property type="match status" value="1"/>
</dbReference>
<accession>E1QJP7</accession>
<dbReference type="Proteomes" id="UP000009047">
    <property type="component" value="Chromosome"/>
</dbReference>
<evidence type="ECO:0000313" key="3">
    <source>
        <dbReference type="EMBL" id="ADK85790.1"/>
    </source>
</evidence>
<name>E1QJP7_DESB2</name>
<organism evidence="3 4">
    <name type="scientific">Desulfarculus baarsii (strain ATCC 33931 / DSM 2075 / LMG 7858 / VKM B-1802 / 2st14)</name>
    <dbReference type="NCBI Taxonomy" id="644282"/>
    <lineage>
        <taxon>Bacteria</taxon>
        <taxon>Pseudomonadati</taxon>
        <taxon>Thermodesulfobacteriota</taxon>
        <taxon>Desulfarculia</taxon>
        <taxon>Desulfarculales</taxon>
        <taxon>Desulfarculaceae</taxon>
        <taxon>Desulfarculus</taxon>
    </lineage>
</organism>
<dbReference type="eggNOG" id="COG1729">
    <property type="taxonomic scope" value="Bacteria"/>
</dbReference>
<dbReference type="InterPro" id="IPR014162">
    <property type="entry name" value="CpoB_C"/>
</dbReference>
<proteinExistence type="inferred from homology"/>
<dbReference type="HAMAP" id="MF_02066">
    <property type="entry name" value="CpoB"/>
    <property type="match status" value="1"/>
</dbReference>
<keyword evidence="1" id="KW-0802">TPR repeat</keyword>
<evidence type="ECO:0000313" key="4">
    <source>
        <dbReference type="Proteomes" id="UP000009047"/>
    </source>
</evidence>
<dbReference type="EMBL" id="CP002085">
    <property type="protein sequence ID" value="ADK85790.1"/>
    <property type="molecule type" value="Genomic_DNA"/>
</dbReference>
<dbReference type="PROSITE" id="PS50005">
    <property type="entry name" value="TPR"/>
    <property type="match status" value="1"/>
</dbReference>
<keyword evidence="4" id="KW-1185">Reference proteome</keyword>
<dbReference type="Pfam" id="PF13174">
    <property type="entry name" value="TPR_6"/>
    <property type="match status" value="1"/>
</dbReference>
<dbReference type="InterPro" id="IPR019734">
    <property type="entry name" value="TPR_rpt"/>
</dbReference>
<dbReference type="GO" id="GO:0051301">
    <property type="term" value="P:cell division"/>
    <property type="evidence" value="ECO:0007669"/>
    <property type="project" value="InterPro"/>
</dbReference>
<evidence type="ECO:0000256" key="2">
    <source>
        <dbReference type="SAM" id="SignalP"/>
    </source>
</evidence>
<dbReference type="STRING" id="644282.Deba_2428"/>
<dbReference type="SUPFAM" id="SSF48452">
    <property type="entry name" value="TPR-like"/>
    <property type="match status" value="1"/>
</dbReference>
<dbReference type="Gene3D" id="1.10.287.1490">
    <property type="match status" value="1"/>
</dbReference>
<dbReference type="HOGENOM" id="CLU_044315_1_0_7"/>
<dbReference type="OrthoDB" id="13540at2"/>
<reference evidence="3 4" key="1">
    <citation type="journal article" date="2010" name="Stand. Genomic Sci.">
        <title>Complete genome sequence of Desulfarculus baarsii type strain (2st14).</title>
        <authorList>
            <person name="Sun H."/>
            <person name="Spring S."/>
            <person name="Lapidus A."/>
            <person name="Davenport K."/>
            <person name="Del Rio T.G."/>
            <person name="Tice H."/>
            <person name="Nolan M."/>
            <person name="Copeland A."/>
            <person name="Cheng J.F."/>
            <person name="Lucas S."/>
            <person name="Tapia R."/>
            <person name="Goodwin L."/>
            <person name="Pitluck S."/>
            <person name="Ivanova N."/>
            <person name="Pagani I."/>
            <person name="Mavromatis K."/>
            <person name="Ovchinnikova G."/>
            <person name="Pati A."/>
            <person name="Chen A."/>
            <person name="Palaniappan K."/>
            <person name="Hauser L."/>
            <person name="Chang Y.J."/>
            <person name="Jeffries C.D."/>
            <person name="Detter J.C."/>
            <person name="Han C."/>
            <person name="Rohde M."/>
            <person name="Brambilla E."/>
            <person name="Goker M."/>
            <person name="Woyke T."/>
            <person name="Bristow J."/>
            <person name="Eisen J.A."/>
            <person name="Markowitz V."/>
            <person name="Hugenholtz P."/>
            <person name="Kyrpides N.C."/>
            <person name="Klenk H.P."/>
            <person name="Land M."/>
        </authorList>
    </citation>
    <scope>NUCLEOTIDE SEQUENCE [LARGE SCALE GENOMIC DNA]</scope>
    <source>
        <strain evidence="4">ATCC 33931 / DSM 2075 / LMG 7858 / VKM B-1802 / 2st14</strain>
    </source>
</reference>
<protein>
    <submittedName>
        <fullName evidence="3">Tol-pal system protein YbgF</fullName>
    </submittedName>
</protein>
<sequence>MTMKKTLMMAAVVALAAMLTTGCAVTQERFDALQGVVNSNQAQLRKLSQKVDQMSTQMDSQRQPQAEVVADLTVMRQELARLSGQVDEASHMGGGAAEQMSQSLQHIEQRLAKVEKYLGISAPPPPAPATEGGLTGGDEAVAATVPTVEEKTGPSSAAPAKLSDKERYNLALRLYEQKSFDAARDRFEELLKDKPDGAYAASAQFWVGECYYSQKRFEEAILAYNQVIKRYAKNAKAPAAMLKQGLAFSALGDKRTAKIVLNKLVNTYPKSSQAGLAKKYLAKMD</sequence>
<dbReference type="AlphaFoldDB" id="E1QJP7"/>
<dbReference type="KEGG" id="dbr:Deba_2428"/>
<evidence type="ECO:0000256" key="1">
    <source>
        <dbReference type="PROSITE-ProRule" id="PRU00339"/>
    </source>
</evidence>
<keyword evidence="2" id="KW-0732">Signal</keyword>
<dbReference type="InterPro" id="IPR034706">
    <property type="entry name" value="CpoB"/>
</dbReference>
<feature type="chain" id="PRO_5039903228" evidence="2">
    <location>
        <begin position="27"/>
        <end position="285"/>
    </location>
</feature>
<gene>
    <name evidence="3" type="ordered locus">Deba_2428</name>
</gene>